<dbReference type="InterPro" id="IPR036345">
    <property type="entry name" value="ExoRNase_PH_dom2_sf"/>
</dbReference>
<dbReference type="InterPro" id="IPR018336">
    <property type="entry name" value="RNase_PH_CS"/>
</dbReference>
<feature type="binding site" evidence="6">
    <location>
        <position position="95"/>
    </location>
    <ligand>
        <name>phosphate</name>
        <dbReference type="ChEBI" id="CHEBI:43474"/>
        <note>substrate</note>
    </ligand>
</feature>
<feature type="binding site" evidence="6">
    <location>
        <begin position="133"/>
        <end position="135"/>
    </location>
    <ligand>
        <name>phosphate</name>
        <dbReference type="ChEBI" id="CHEBI:43474"/>
        <note>substrate</note>
    </ligand>
</feature>
<dbReference type="Pfam" id="PF01138">
    <property type="entry name" value="RNase_PH"/>
    <property type="match status" value="1"/>
</dbReference>
<dbReference type="GO" id="GO:0016075">
    <property type="term" value="P:rRNA catabolic process"/>
    <property type="evidence" value="ECO:0007669"/>
    <property type="project" value="UniProtKB-UniRule"/>
</dbReference>
<dbReference type="GO" id="GO:0031125">
    <property type="term" value="P:rRNA 3'-end processing"/>
    <property type="evidence" value="ECO:0007669"/>
    <property type="project" value="UniProtKB-ARBA"/>
</dbReference>
<comment type="caution">
    <text evidence="9">The sequence shown here is derived from an EMBL/GenBank/DDBJ whole genome shotgun (WGS) entry which is preliminary data.</text>
</comment>
<dbReference type="PANTHER" id="PTHR11953">
    <property type="entry name" value="EXOSOME COMPLEX COMPONENT"/>
    <property type="match status" value="1"/>
</dbReference>
<evidence type="ECO:0000256" key="4">
    <source>
        <dbReference type="ARBA" id="ARBA00022694"/>
    </source>
</evidence>
<dbReference type="FunFam" id="3.30.230.70:FF:000003">
    <property type="entry name" value="Ribonuclease PH"/>
    <property type="match status" value="1"/>
</dbReference>
<dbReference type="SUPFAM" id="SSF54211">
    <property type="entry name" value="Ribosomal protein S5 domain 2-like"/>
    <property type="match status" value="1"/>
</dbReference>
<accession>A0A520LKT0</accession>
<dbReference type="GO" id="GO:0009022">
    <property type="term" value="F:tRNA nucleotidyltransferase activity"/>
    <property type="evidence" value="ECO:0007669"/>
    <property type="project" value="UniProtKB-UniRule"/>
</dbReference>
<evidence type="ECO:0000313" key="9">
    <source>
        <dbReference type="EMBL" id="RZO05585.1"/>
    </source>
</evidence>
<comment type="catalytic activity">
    <reaction evidence="6">
        <text>tRNA(n+1) + phosphate = tRNA(n) + a ribonucleoside 5'-diphosphate</text>
        <dbReference type="Rhea" id="RHEA:10628"/>
        <dbReference type="Rhea" id="RHEA-COMP:17343"/>
        <dbReference type="Rhea" id="RHEA-COMP:17344"/>
        <dbReference type="ChEBI" id="CHEBI:43474"/>
        <dbReference type="ChEBI" id="CHEBI:57930"/>
        <dbReference type="ChEBI" id="CHEBI:173114"/>
        <dbReference type="EC" id="2.7.7.56"/>
    </reaction>
</comment>
<dbReference type="CDD" id="cd11362">
    <property type="entry name" value="RNase_PH_bact"/>
    <property type="match status" value="1"/>
</dbReference>
<dbReference type="SUPFAM" id="SSF55666">
    <property type="entry name" value="Ribonuclease PH domain 2-like"/>
    <property type="match status" value="1"/>
</dbReference>
<evidence type="ECO:0000256" key="1">
    <source>
        <dbReference type="ARBA" id="ARBA00006678"/>
    </source>
</evidence>
<evidence type="ECO:0000256" key="6">
    <source>
        <dbReference type="HAMAP-Rule" id="MF_00564"/>
    </source>
</evidence>
<keyword evidence="4 6" id="KW-0819">tRNA processing</keyword>
<comment type="subunit">
    <text evidence="6">Homohexameric ring arranged as a trimer of dimers.</text>
</comment>
<dbReference type="Gene3D" id="3.30.230.70">
    <property type="entry name" value="GHMP Kinase, N-terminal domain"/>
    <property type="match status" value="1"/>
</dbReference>
<dbReference type="NCBIfam" id="TIGR01966">
    <property type="entry name" value="RNasePH"/>
    <property type="match status" value="1"/>
</dbReference>
<dbReference type="EMBL" id="SHBO01000039">
    <property type="protein sequence ID" value="RZO05585.1"/>
    <property type="molecule type" value="Genomic_DNA"/>
</dbReference>
<dbReference type="InterPro" id="IPR002381">
    <property type="entry name" value="RNase_PH_bac-type"/>
</dbReference>
<protein>
    <recommendedName>
        <fullName evidence="6">Ribonuclease PH</fullName>
        <shortName evidence="6">RNase PH</shortName>
        <ecNumber evidence="6">2.7.7.56</ecNumber>
    </recommendedName>
    <alternativeName>
        <fullName evidence="6">tRNA nucleotidyltransferase</fullName>
    </alternativeName>
</protein>
<feature type="domain" description="Exoribonuclease phosphorolytic" evidence="8">
    <location>
        <begin position="168"/>
        <end position="231"/>
    </location>
</feature>
<keyword evidence="6 9" id="KW-0808">Transferase</keyword>
<feature type="domain" description="Exoribonuclease phosphorolytic" evidence="7">
    <location>
        <begin position="20"/>
        <end position="149"/>
    </location>
</feature>
<dbReference type="EC" id="2.7.7.56" evidence="6"/>
<evidence type="ECO:0000259" key="8">
    <source>
        <dbReference type="Pfam" id="PF03725"/>
    </source>
</evidence>
<dbReference type="InterPro" id="IPR001247">
    <property type="entry name" value="ExoRNase_PH_dom1"/>
</dbReference>
<dbReference type="Proteomes" id="UP000318148">
    <property type="component" value="Unassembled WGS sequence"/>
</dbReference>
<evidence type="ECO:0000259" key="7">
    <source>
        <dbReference type="Pfam" id="PF01138"/>
    </source>
</evidence>
<dbReference type="InterPro" id="IPR050080">
    <property type="entry name" value="RNase_PH"/>
</dbReference>
<evidence type="ECO:0000256" key="2">
    <source>
        <dbReference type="ARBA" id="ARBA00022552"/>
    </source>
</evidence>
<dbReference type="AlphaFoldDB" id="A0A520LKT0"/>
<reference evidence="9 10" key="1">
    <citation type="submission" date="2019-02" db="EMBL/GenBank/DDBJ databases">
        <title>Prokaryotic population dynamics and viral predation in marine succession experiment using metagenomics: the confinement effect.</title>
        <authorList>
            <person name="Haro-Moreno J.M."/>
            <person name="Rodriguez-Valera F."/>
            <person name="Lopez-Perez M."/>
        </authorList>
    </citation>
    <scope>NUCLEOTIDE SEQUENCE [LARGE SCALE GENOMIC DNA]</scope>
    <source>
        <strain evidence="9">MED-G169</strain>
    </source>
</reference>
<dbReference type="Pfam" id="PF03725">
    <property type="entry name" value="RNase_PH_C"/>
    <property type="match status" value="1"/>
</dbReference>
<dbReference type="InterPro" id="IPR015847">
    <property type="entry name" value="ExoRNase_PH_dom2"/>
</dbReference>
<evidence type="ECO:0000256" key="3">
    <source>
        <dbReference type="ARBA" id="ARBA00022555"/>
    </source>
</evidence>
<keyword evidence="2 6" id="KW-0698">rRNA processing</keyword>
<keyword evidence="3 6" id="KW-0820">tRNA-binding</keyword>
<organism evidence="9 10">
    <name type="scientific">SAR92 clade bacterium</name>
    <dbReference type="NCBI Taxonomy" id="2315479"/>
    <lineage>
        <taxon>Bacteria</taxon>
        <taxon>Pseudomonadati</taxon>
        <taxon>Pseudomonadota</taxon>
        <taxon>Gammaproteobacteria</taxon>
        <taxon>Cellvibrionales</taxon>
        <taxon>Porticoccaceae</taxon>
        <taxon>SAR92 clade</taxon>
    </lineage>
</organism>
<comment type="similarity">
    <text evidence="1 6">Belongs to the RNase PH family.</text>
</comment>
<dbReference type="HAMAP" id="MF_00564">
    <property type="entry name" value="RNase_PH"/>
    <property type="match status" value="1"/>
</dbReference>
<keyword evidence="6 9" id="KW-0548">Nucleotidyltransferase</keyword>
<evidence type="ECO:0000256" key="5">
    <source>
        <dbReference type="ARBA" id="ARBA00022884"/>
    </source>
</evidence>
<dbReference type="PROSITE" id="PS01277">
    <property type="entry name" value="RIBONUCLEASE_PH"/>
    <property type="match status" value="1"/>
</dbReference>
<proteinExistence type="inferred from homology"/>
<name>A0A520LKT0_9GAMM</name>
<dbReference type="InterPro" id="IPR027408">
    <property type="entry name" value="PNPase/RNase_PH_dom_sf"/>
</dbReference>
<sequence>MFLFFRYLNLRHDGRASEDLRSIKLTRNFLEAAEGSVLIEVGKTKVLCTASIENSVPRFMRGKNRGWITAEYGMIPRSTQQRMDREAVRGKQKGRTQEIQRLIGRSLRASVDLSRLGERTIHIDCDVIQADGGTRTASISGAWVALNDAITSLLTEGAISENPIIYQIAAVSVGIVNGVPVLDLDYVEDSNAETDMNIVMDENGKFIEVQGTAENSAFSMDELNKMLELAGSGIKSLMSYQVGK</sequence>
<evidence type="ECO:0000313" key="10">
    <source>
        <dbReference type="Proteomes" id="UP000318148"/>
    </source>
</evidence>
<dbReference type="InterPro" id="IPR020568">
    <property type="entry name" value="Ribosomal_Su5_D2-typ_SF"/>
</dbReference>
<dbReference type="PANTHER" id="PTHR11953:SF0">
    <property type="entry name" value="EXOSOME COMPLEX COMPONENT RRP41"/>
    <property type="match status" value="1"/>
</dbReference>
<dbReference type="GO" id="GO:0000175">
    <property type="term" value="F:3'-5'-RNA exonuclease activity"/>
    <property type="evidence" value="ECO:0007669"/>
    <property type="project" value="UniProtKB-UniRule"/>
</dbReference>
<dbReference type="GO" id="GO:0008033">
    <property type="term" value="P:tRNA processing"/>
    <property type="evidence" value="ECO:0007669"/>
    <property type="project" value="UniProtKB-UniRule"/>
</dbReference>
<keyword evidence="5" id="KW-0694">RNA-binding</keyword>
<dbReference type="GO" id="GO:0000049">
    <property type="term" value="F:tRNA binding"/>
    <property type="evidence" value="ECO:0007669"/>
    <property type="project" value="UniProtKB-UniRule"/>
</dbReference>
<comment type="function">
    <text evidence="6">Phosphorolytic 3'-5' exoribonuclease that plays an important role in tRNA 3'-end maturation. Removes nucleotide residues following the 3'-CCA terminus of tRNAs; can also add nucleotides to the ends of RNA molecules by using nucleoside diphosphates as substrates, but this may not be physiologically important. Probably plays a role in initiation of 16S rRNA degradation (leading to ribosome degradation) during starvation.</text>
</comment>
<gene>
    <name evidence="6" type="primary">rph</name>
    <name evidence="9" type="ORF">EVB02_03270</name>
</gene>